<dbReference type="PANTHER" id="PTHR45913:SF5">
    <property type="entry name" value="GENERAL TRANSCRIPTION FACTOR II-I REPEAT DOMAIN-CONTAINING PROTEIN 2A-LIKE PROTEIN"/>
    <property type="match status" value="1"/>
</dbReference>
<protein>
    <recommendedName>
        <fullName evidence="4">General transcription factor II-I repeat domain-containing protein 2</fullName>
    </recommendedName>
</protein>
<feature type="region of interest" description="Disordered" evidence="1">
    <location>
        <begin position="1"/>
        <end position="35"/>
    </location>
</feature>
<sequence length="232" mass="25879">MTKHNNATYEKMTEEERKQQSGALRKQISGQQNIVKKQNRSQKLASRASYVVAYNIAKSNKTFSDCEFVKTCLLQVSDILCPEQTRDFEAVSLSRKTNTSRIEAINKQFVTQLGSKISTFKFCSFALDESTNITDTAQLLIFIRGIDDNFGVTEELASMRSLKGTTKGSDIFEEFQETITSLKVPLTTICNITADGAPNMTGAKSGFVGKFNESFPGNEVVFLHCIIHQETL</sequence>
<name>A0A821X1I6_9NEOP</name>
<accession>A0A821X1I6</accession>
<evidence type="ECO:0000256" key="1">
    <source>
        <dbReference type="SAM" id="MobiDB-lite"/>
    </source>
</evidence>
<dbReference type="EMBL" id="CAJOBZ010000063">
    <property type="protein sequence ID" value="CAF4934634.1"/>
    <property type="molecule type" value="Genomic_DNA"/>
</dbReference>
<proteinExistence type="predicted"/>
<evidence type="ECO:0000313" key="3">
    <source>
        <dbReference type="Proteomes" id="UP000663880"/>
    </source>
</evidence>
<comment type="caution">
    <text evidence="2">The sequence shown here is derived from an EMBL/GenBank/DDBJ whole genome shotgun (WGS) entry which is preliminary data.</text>
</comment>
<dbReference type="Proteomes" id="UP000663880">
    <property type="component" value="Unassembled WGS sequence"/>
</dbReference>
<organism evidence="2 3">
    <name type="scientific">Pieris macdunnoughi</name>
    <dbReference type="NCBI Taxonomy" id="345717"/>
    <lineage>
        <taxon>Eukaryota</taxon>
        <taxon>Metazoa</taxon>
        <taxon>Ecdysozoa</taxon>
        <taxon>Arthropoda</taxon>
        <taxon>Hexapoda</taxon>
        <taxon>Insecta</taxon>
        <taxon>Pterygota</taxon>
        <taxon>Neoptera</taxon>
        <taxon>Endopterygota</taxon>
        <taxon>Lepidoptera</taxon>
        <taxon>Glossata</taxon>
        <taxon>Ditrysia</taxon>
        <taxon>Papilionoidea</taxon>
        <taxon>Pieridae</taxon>
        <taxon>Pierinae</taxon>
        <taxon>Pieris</taxon>
    </lineage>
</organism>
<gene>
    <name evidence="2" type="ORF">PMACD_LOCUS14161</name>
</gene>
<dbReference type="AlphaFoldDB" id="A0A821X1I6"/>
<keyword evidence="3" id="KW-1185">Reference proteome</keyword>
<reference evidence="2" key="1">
    <citation type="submission" date="2021-02" db="EMBL/GenBank/DDBJ databases">
        <authorList>
            <person name="Steward A R."/>
        </authorList>
    </citation>
    <scope>NUCLEOTIDE SEQUENCE</scope>
</reference>
<dbReference type="OrthoDB" id="6375347at2759"/>
<dbReference type="PANTHER" id="PTHR45913">
    <property type="entry name" value="EPM2A-INTERACTING PROTEIN 1"/>
    <property type="match status" value="1"/>
</dbReference>
<evidence type="ECO:0008006" key="4">
    <source>
        <dbReference type="Google" id="ProtNLM"/>
    </source>
</evidence>
<evidence type="ECO:0000313" key="2">
    <source>
        <dbReference type="EMBL" id="CAF4934634.1"/>
    </source>
</evidence>